<proteinExistence type="predicted"/>
<dbReference type="Proteomes" id="UP000308705">
    <property type="component" value="Unassembled WGS sequence"/>
</dbReference>
<comment type="caution">
    <text evidence="2">The sequence shown here is derived from an EMBL/GenBank/DDBJ whole genome shotgun (WGS) entry which is preliminary data.</text>
</comment>
<name>A0A4U3MLL0_9ACTN</name>
<dbReference type="RefSeq" id="WP_137246580.1">
    <property type="nucleotide sequence ID" value="NZ_SZQA01000006.1"/>
</dbReference>
<dbReference type="OrthoDB" id="3432106at2"/>
<dbReference type="AlphaFoldDB" id="A0A4U3MLL0"/>
<sequence>MGEMNGAVFGKSTYSGAANPNCVEVAFICDGVLVRDSKDRLGAVLRYTRDEWAAFVAGVKAGEFDLS</sequence>
<feature type="domain" description="DUF397" evidence="1">
    <location>
        <begin position="9"/>
        <end position="60"/>
    </location>
</feature>
<dbReference type="EMBL" id="SZQA01000006">
    <property type="protein sequence ID" value="TKK89522.1"/>
    <property type="molecule type" value="Genomic_DNA"/>
</dbReference>
<evidence type="ECO:0000313" key="2">
    <source>
        <dbReference type="EMBL" id="TKK89522.1"/>
    </source>
</evidence>
<gene>
    <name evidence="2" type="ORF">FDA94_09025</name>
</gene>
<evidence type="ECO:0000313" key="3">
    <source>
        <dbReference type="Proteomes" id="UP000308705"/>
    </source>
</evidence>
<keyword evidence="3" id="KW-1185">Reference proteome</keyword>
<accession>A0A4U3MLL0</accession>
<reference evidence="2 3" key="1">
    <citation type="submission" date="2019-04" db="EMBL/GenBank/DDBJ databases">
        <title>Herbidospora sp. NEAU-GS14.nov., a novel actinomycete isolated from soil.</title>
        <authorList>
            <person name="Han L."/>
        </authorList>
    </citation>
    <scope>NUCLEOTIDE SEQUENCE [LARGE SCALE GENOMIC DNA]</scope>
    <source>
        <strain evidence="2 3">NEAU-GS14</strain>
    </source>
</reference>
<organism evidence="2 3">
    <name type="scientific">Herbidospora galbida</name>
    <dbReference type="NCBI Taxonomy" id="2575442"/>
    <lineage>
        <taxon>Bacteria</taxon>
        <taxon>Bacillati</taxon>
        <taxon>Actinomycetota</taxon>
        <taxon>Actinomycetes</taxon>
        <taxon>Streptosporangiales</taxon>
        <taxon>Streptosporangiaceae</taxon>
        <taxon>Herbidospora</taxon>
    </lineage>
</organism>
<protein>
    <submittedName>
        <fullName evidence="2">DUF397 domain-containing protein</fullName>
    </submittedName>
</protein>
<dbReference type="Pfam" id="PF04149">
    <property type="entry name" value="DUF397"/>
    <property type="match status" value="1"/>
</dbReference>
<dbReference type="InterPro" id="IPR007278">
    <property type="entry name" value="DUF397"/>
</dbReference>
<evidence type="ECO:0000259" key="1">
    <source>
        <dbReference type="Pfam" id="PF04149"/>
    </source>
</evidence>